<evidence type="ECO:0000313" key="3">
    <source>
        <dbReference type="Proteomes" id="UP000225706"/>
    </source>
</evidence>
<gene>
    <name evidence="2" type="ORF">AWC38_SpisGene9137</name>
</gene>
<feature type="compositionally biased region" description="Basic and acidic residues" evidence="1">
    <location>
        <begin position="133"/>
        <end position="146"/>
    </location>
</feature>
<protein>
    <submittedName>
        <fullName evidence="2">Uncharacterized protein</fullName>
    </submittedName>
</protein>
<proteinExistence type="predicted"/>
<reference evidence="3" key="1">
    <citation type="journal article" date="2017" name="bioRxiv">
        <title>Comparative analysis of the genomes of Stylophora pistillata and Acropora digitifera provides evidence for extensive differences between species of corals.</title>
        <authorList>
            <person name="Voolstra C.R."/>
            <person name="Li Y."/>
            <person name="Liew Y.J."/>
            <person name="Baumgarten S."/>
            <person name="Zoccola D."/>
            <person name="Flot J.-F."/>
            <person name="Tambutte S."/>
            <person name="Allemand D."/>
            <person name="Aranda M."/>
        </authorList>
    </citation>
    <scope>NUCLEOTIDE SEQUENCE [LARGE SCALE GENOMIC DNA]</scope>
</reference>
<evidence type="ECO:0000313" key="2">
    <source>
        <dbReference type="EMBL" id="PFX26198.1"/>
    </source>
</evidence>
<feature type="region of interest" description="Disordered" evidence="1">
    <location>
        <begin position="100"/>
        <end position="154"/>
    </location>
</feature>
<keyword evidence="3" id="KW-1185">Reference proteome</keyword>
<dbReference type="OrthoDB" id="5965452at2759"/>
<sequence>MSWLMTRQKSTESTSEEEKDDLESHPSVMISSVDEIMDDRPPFCLNEEQRKMKTFHERKTDLNAAIEWIVKEIKILKQQDQKLMKQFVQLRGVLNSIKNCPPSPVMSPISPIDRKISLPETSPNSPFRPPSRIAEKSSERYYRDEASPGLRRRAVSDNSGRSLLTYSMSSLSFDESDFTNENFEHFAI</sequence>
<organism evidence="2 3">
    <name type="scientific">Stylophora pistillata</name>
    <name type="common">Smooth cauliflower coral</name>
    <dbReference type="NCBI Taxonomy" id="50429"/>
    <lineage>
        <taxon>Eukaryota</taxon>
        <taxon>Metazoa</taxon>
        <taxon>Cnidaria</taxon>
        <taxon>Anthozoa</taxon>
        <taxon>Hexacorallia</taxon>
        <taxon>Scleractinia</taxon>
        <taxon>Astrocoeniina</taxon>
        <taxon>Pocilloporidae</taxon>
        <taxon>Stylophora</taxon>
    </lineage>
</organism>
<dbReference type="Proteomes" id="UP000225706">
    <property type="component" value="Unassembled WGS sequence"/>
</dbReference>
<evidence type="ECO:0000256" key="1">
    <source>
        <dbReference type="SAM" id="MobiDB-lite"/>
    </source>
</evidence>
<name>A0A2B4SC80_STYPI</name>
<accession>A0A2B4SC80</accession>
<dbReference type="EMBL" id="LSMT01000132">
    <property type="protein sequence ID" value="PFX26198.1"/>
    <property type="molecule type" value="Genomic_DNA"/>
</dbReference>
<dbReference type="AlphaFoldDB" id="A0A2B4SC80"/>
<comment type="caution">
    <text evidence="2">The sequence shown here is derived from an EMBL/GenBank/DDBJ whole genome shotgun (WGS) entry which is preliminary data.</text>
</comment>
<feature type="region of interest" description="Disordered" evidence="1">
    <location>
        <begin position="1"/>
        <end position="28"/>
    </location>
</feature>